<sequence>MCRNFYKRDIYYFEFIGDSKVMVLDLADNIIGEPLPITVQQKEAALSLASDVTTNPFNNNIGIQVMDDELEELAKILHIELV</sequence>
<organism evidence="1">
    <name type="scientific">Podoviridae sp. ctiuS14</name>
    <dbReference type="NCBI Taxonomy" id="2827620"/>
    <lineage>
        <taxon>Viruses</taxon>
        <taxon>Duplodnaviria</taxon>
        <taxon>Heunggongvirae</taxon>
        <taxon>Uroviricota</taxon>
        <taxon>Caudoviricetes</taxon>
    </lineage>
</organism>
<dbReference type="EMBL" id="BK015876">
    <property type="protein sequence ID" value="DAD71127.1"/>
    <property type="molecule type" value="Genomic_DNA"/>
</dbReference>
<accession>A0A8S5LMT4</accession>
<reference evidence="1" key="1">
    <citation type="journal article" date="2021" name="Proc. Natl. Acad. Sci. U.S.A.">
        <title>A Catalog of Tens of Thousands of Viruses from Human Metagenomes Reveals Hidden Associations with Chronic Diseases.</title>
        <authorList>
            <person name="Tisza M.J."/>
            <person name="Buck C.B."/>
        </authorList>
    </citation>
    <scope>NUCLEOTIDE SEQUENCE</scope>
    <source>
        <strain evidence="1">CtiuS14</strain>
    </source>
</reference>
<name>A0A8S5LMT4_9CAUD</name>
<protein>
    <submittedName>
        <fullName evidence="1">Uncharacterized protein</fullName>
    </submittedName>
</protein>
<proteinExistence type="predicted"/>
<evidence type="ECO:0000313" key="1">
    <source>
        <dbReference type="EMBL" id="DAD71127.1"/>
    </source>
</evidence>